<evidence type="ECO:0000313" key="3">
    <source>
        <dbReference type="Proteomes" id="UP001597451"/>
    </source>
</evidence>
<organism evidence="2 3">
    <name type="scientific">Oceanobacillus kapialis</name>
    <dbReference type="NCBI Taxonomy" id="481353"/>
    <lineage>
        <taxon>Bacteria</taxon>
        <taxon>Bacillati</taxon>
        <taxon>Bacillota</taxon>
        <taxon>Bacilli</taxon>
        <taxon>Bacillales</taxon>
        <taxon>Bacillaceae</taxon>
        <taxon>Oceanobacillus</taxon>
    </lineage>
</organism>
<evidence type="ECO:0000313" key="2">
    <source>
        <dbReference type="EMBL" id="MFD2627285.1"/>
    </source>
</evidence>
<keyword evidence="1" id="KW-0812">Transmembrane</keyword>
<reference evidence="3" key="1">
    <citation type="journal article" date="2019" name="Int. J. Syst. Evol. Microbiol.">
        <title>The Global Catalogue of Microorganisms (GCM) 10K type strain sequencing project: providing services to taxonomists for standard genome sequencing and annotation.</title>
        <authorList>
            <consortium name="The Broad Institute Genomics Platform"/>
            <consortium name="The Broad Institute Genome Sequencing Center for Infectious Disease"/>
            <person name="Wu L."/>
            <person name="Ma J."/>
        </authorList>
    </citation>
    <scope>NUCLEOTIDE SEQUENCE [LARGE SCALE GENOMIC DNA]</scope>
    <source>
        <strain evidence="3">TISTR 1858</strain>
    </source>
</reference>
<dbReference type="Proteomes" id="UP001597451">
    <property type="component" value="Unassembled WGS sequence"/>
</dbReference>
<name>A0ABW5PW04_9BACI</name>
<protein>
    <submittedName>
        <fullName evidence="2">Uncharacterized protein</fullName>
    </submittedName>
</protein>
<dbReference type="EMBL" id="JBHUMX010000001">
    <property type="protein sequence ID" value="MFD2627285.1"/>
    <property type="molecule type" value="Genomic_DNA"/>
</dbReference>
<evidence type="ECO:0000256" key="1">
    <source>
        <dbReference type="SAM" id="Phobius"/>
    </source>
</evidence>
<gene>
    <name evidence="2" type="ORF">ACFSUN_00605</name>
</gene>
<keyword evidence="1" id="KW-0472">Membrane</keyword>
<feature type="transmembrane region" description="Helical" evidence="1">
    <location>
        <begin position="44"/>
        <end position="61"/>
    </location>
</feature>
<comment type="caution">
    <text evidence="2">The sequence shown here is derived from an EMBL/GenBank/DDBJ whole genome shotgun (WGS) entry which is preliminary data.</text>
</comment>
<accession>A0ABW5PW04</accession>
<keyword evidence="3" id="KW-1185">Reference proteome</keyword>
<sequence length="171" mass="19312">MEFYPEMFISKWHLVVVFLAGIVWIGLVIGGYGKKTVITSTLKWLVAFYIIVTVPVALSVMDAKHIEEEMITGLDETYASNKGSVLQDHLAAYVSSFEDEDGDFEIVIYAGNYHAAQEFVGDVHIVIAAEDGSILREETYEEVSLEPGEKIELDSYYTTDDAPDTFQYWFE</sequence>
<keyword evidence="1" id="KW-1133">Transmembrane helix</keyword>
<proteinExistence type="predicted"/>
<dbReference type="RefSeq" id="WP_379559898.1">
    <property type="nucleotide sequence ID" value="NZ_CP085256.1"/>
</dbReference>
<feature type="transmembrane region" description="Helical" evidence="1">
    <location>
        <begin position="12"/>
        <end position="32"/>
    </location>
</feature>